<accession>A0A7J6VVP7</accession>
<evidence type="ECO:0000256" key="1">
    <source>
        <dbReference type="SAM" id="Coils"/>
    </source>
</evidence>
<gene>
    <name evidence="2" type="ORF">FRX31_022164</name>
</gene>
<dbReference type="AlphaFoldDB" id="A0A7J6VVP7"/>
<keyword evidence="3" id="KW-1185">Reference proteome</keyword>
<evidence type="ECO:0000313" key="2">
    <source>
        <dbReference type="EMBL" id="KAF5188250.1"/>
    </source>
</evidence>
<dbReference type="OrthoDB" id="3219396at2759"/>
<reference evidence="2 3" key="1">
    <citation type="submission" date="2020-06" db="EMBL/GenBank/DDBJ databases">
        <title>Transcriptomic and genomic resources for Thalictrum thalictroides and T. hernandezii: Facilitating candidate gene discovery in an emerging model plant lineage.</title>
        <authorList>
            <person name="Arias T."/>
            <person name="Riano-Pachon D.M."/>
            <person name="Di Stilio V.S."/>
        </authorList>
    </citation>
    <scope>NUCLEOTIDE SEQUENCE [LARGE SCALE GENOMIC DNA]</scope>
    <source>
        <strain evidence="3">cv. WT478/WT964</strain>
        <tissue evidence="2">Leaves</tissue>
    </source>
</reference>
<comment type="caution">
    <text evidence="2">The sequence shown here is derived from an EMBL/GenBank/DDBJ whole genome shotgun (WGS) entry which is preliminary data.</text>
</comment>
<proteinExistence type="predicted"/>
<dbReference type="InterPro" id="IPR036047">
    <property type="entry name" value="F-box-like_dom_sf"/>
</dbReference>
<evidence type="ECO:0000313" key="3">
    <source>
        <dbReference type="Proteomes" id="UP000554482"/>
    </source>
</evidence>
<dbReference type="SUPFAM" id="SSF81383">
    <property type="entry name" value="F-box domain"/>
    <property type="match status" value="1"/>
</dbReference>
<dbReference type="Gene3D" id="1.20.1280.50">
    <property type="match status" value="1"/>
</dbReference>
<keyword evidence="1" id="KW-0175">Coiled coil</keyword>
<dbReference type="Proteomes" id="UP000554482">
    <property type="component" value="Unassembled WGS sequence"/>
</dbReference>
<organism evidence="2 3">
    <name type="scientific">Thalictrum thalictroides</name>
    <name type="common">Rue-anemone</name>
    <name type="synonym">Anemone thalictroides</name>
    <dbReference type="NCBI Taxonomy" id="46969"/>
    <lineage>
        <taxon>Eukaryota</taxon>
        <taxon>Viridiplantae</taxon>
        <taxon>Streptophyta</taxon>
        <taxon>Embryophyta</taxon>
        <taxon>Tracheophyta</taxon>
        <taxon>Spermatophyta</taxon>
        <taxon>Magnoliopsida</taxon>
        <taxon>Ranunculales</taxon>
        <taxon>Ranunculaceae</taxon>
        <taxon>Thalictroideae</taxon>
        <taxon>Thalictrum</taxon>
    </lineage>
</organism>
<name>A0A7J6VVP7_THATH</name>
<feature type="coiled-coil region" evidence="1">
    <location>
        <begin position="99"/>
        <end position="133"/>
    </location>
</feature>
<dbReference type="EMBL" id="JABWDY010026997">
    <property type="protein sequence ID" value="KAF5188250.1"/>
    <property type="molecule type" value="Genomic_DNA"/>
</dbReference>
<sequence>MAALPDEIWREILQIGIQKSKLNYKDLCFISISSKRLNKLSNESTLWSSLLTLDYPQTLHQTQSTTPFLKNIYKSKFEREKQQKLASHRRAILRIESQIHIHQAKIKEFELQLIEENEKLRVTINELKNLERVRSSSIALNNVWQPEIVRGMQKKVVEQCGVSFASRVSTVEMEIRVCKQQIQVLDKSYRDEKQRLDSAKKELRVMKYHPLRDFRSLPEGSLVDESIKIQRQRKKLKKVS</sequence>
<protein>
    <submittedName>
        <fullName evidence="2">F-box protein skip24</fullName>
    </submittedName>
</protein>